<organism evidence="2">
    <name type="scientific">Arundo donax</name>
    <name type="common">Giant reed</name>
    <name type="synonym">Donax arundinaceus</name>
    <dbReference type="NCBI Taxonomy" id="35708"/>
    <lineage>
        <taxon>Eukaryota</taxon>
        <taxon>Viridiplantae</taxon>
        <taxon>Streptophyta</taxon>
        <taxon>Embryophyta</taxon>
        <taxon>Tracheophyta</taxon>
        <taxon>Spermatophyta</taxon>
        <taxon>Magnoliopsida</taxon>
        <taxon>Liliopsida</taxon>
        <taxon>Poales</taxon>
        <taxon>Poaceae</taxon>
        <taxon>PACMAD clade</taxon>
        <taxon>Arundinoideae</taxon>
        <taxon>Arundineae</taxon>
        <taxon>Arundo</taxon>
    </lineage>
</organism>
<evidence type="ECO:0000313" key="2">
    <source>
        <dbReference type="EMBL" id="JAE20154.1"/>
    </source>
</evidence>
<dbReference type="EMBL" id="GBRH01177742">
    <property type="protein sequence ID" value="JAE20154.1"/>
    <property type="molecule type" value="Transcribed_RNA"/>
</dbReference>
<reference evidence="2" key="1">
    <citation type="submission" date="2014-09" db="EMBL/GenBank/DDBJ databases">
        <authorList>
            <person name="Magalhaes I.L.F."/>
            <person name="Oliveira U."/>
            <person name="Santos F.R."/>
            <person name="Vidigal T.H.D.A."/>
            <person name="Brescovit A.D."/>
            <person name="Santos A.J."/>
        </authorList>
    </citation>
    <scope>NUCLEOTIDE SEQUENCE</scope>
    <source>
        <tissue evidence="2">Shoot tissue taken approximately 20 cm above the soil surface</tissue>
    </source>
</reference>
<proteinExistence type="predicted"/>
<name>A0A0A9G9Q5_ARUDO</name>
<feature type="region of interest" description="Disordered" evidence="1">
    <location>
        <begin position="1"/>
        <end position="20"/>
    </location>
</feature>
<accession>A0A0A9G9Q5</accession>
<dbReference type="AlphaFoldDB" id="A0A0A9G9Q5"/>
<sequence>MRARRRTSSPGRSSFPCPWRRRRVPLSGGGIGFGGARVLGPALPFSLSLA</sequence>
<evidence type="ECO:0000256" key="1">
    <source>
        <dbReference type="SAM" id="MobiDB-lite"/>
    </source>
</evidence>
<reference evidence="2" key="2">
    <citation type="journal article" date="2015" name="Data Brief">
        <title>Shoot transcriptome of the giant reed, Arundo donax.</title>
        <authorList>
            <person name="Barrero R.A."/>
            <person name="Guerrero F.D."/>
            <person name="Moolhuijzen P."/>
            <person name="Goolsby J.A."/>
            <person name="Tidwell J."/>
            <person name="Bellgard S.E."/>
            <person name="Bellgard M.I."/>
        </authorList>
    </citation>
    <scope>NUCLEOTIDE SEQUENCE</scope>
    <source>
        <tissue evidence="2">Shoot tissue taken approximately 20 cm above the soil surface</tissue>
    </source>
</reference>
<protein>
    <submittedName>
        <fullName evidence="2">Uncharacterized protein</fullName>
    </submittedName>
</protein>